<keyword evidence="8" id="KW-0804">Transcription</keyword>
<keyword evidence="5 12" id="KW-1133">Transmembrane helix</keyword>
<name>A0A4S8N074_9ACTN</name>
<dbReference type="PANTHER" id="PTHR37461">
    <property type="entry name" value="ANTI-SIGMA-K FACTOR RSKA"/>
    <property type="match status" value="1"/>
</dbReference>
<dbReference type="Pfam" id="PF10099">
    <property type="entry name" value="RskA_C"/>
    <property type="match status" value="1"/>
</dbReference>
<feature type="domain" description="Anti-sigma K factor RskA C-terminal" evidence="13">
    <location>
        <begin position="115"/>
        <end position="251"/>
    </location>
</feature>
<sequence>MNHHQWDDAHALSGAYAVDALDAEERARFESHLENCQHCRDEVDGLRDAAAALGSSQPTEPPSSVRDAVLAGITGIRPLPPVTAEPVPVPDTPPSPAADLSARRRLRQLRRVPLLVAAAVILIATAGLAVWSPWSAPDDEKVHLSVTERVLTADDAARVEAAFDDGSRATVVISRSVGRAVILTEDMAQPPDGRVYALWLQSPAGVMVPAGLMPDDPDATVPLDGDASRATAVGITIEPDGGSPEPTSEPIAVFPLEA</sequence>
<dbReference type="InterPro" id="IPR018764">
    <property type="entry name" value="RskA_C"/>
</dbReference>
<dbReference type="Pfam" id="PF13490">
    <property type="entry name" value="zf-HC2"/>
    <property type="match status" value="1"/>
</dbReference>
<dbReference type="InterPro" id="IPR027383">
    <property type="entry name" value="Znf_put"/>
</dbReference>
<dbReference type="GO" id="GO:0016989">
    <property type="term" value="F:sigma factor antagonist activity"/>
    <property type="evidence" value="ECO:0007669"/>
    <property type="project" value="TreeGrafter"/>
</dbReference>
<keyword evidence="16" id="KW-1185">Reference proteome</keyword>
<evidence type="ECO:0000256" key="7">
    <source>
        <dbReference type="ARBA" id="ARBA00023136"/>
    </source>
</evidence>
<dbReference type="AlphaFoldDB" id="A0A4S8N074"/>
<keyword evidence="3" id="KW-1003">Cell membrane</keyword>
<proteinExistence type="predicted"/>
<keyword evidence="7 12" id="KW-0472">Membrane</keyword>
<comment type="caution">
    <text evidence="15">The sequence shown here is derived from an EMBL/GenBank/DDBJ whole genome shotgun (WGS) entry which is preliminary data.</text>
</comment>
<feature type="region of interest" description="Disordered" evidence="11">
    <location>
        <begin position="237"/>
        <end position="258"/>
    </location>
</feature>
<evidence type="ECO:0000256" key="5">
    <source>
        <dbReference type="ARBA" id="ARBA00022989"/>
    </source>
</evidence>
<accession>A0A4S8N074</accession>
<comment type="subcellular location">
    <subcellularLocation>
        <location evidence="2">Cell membrane</location>
    </subcellularLocation>
    <subcellularLocation>
        <location evidence="1">Membrane</location>
        <topology evidence="1">Single-pass membrane protein</topology>
    </subcellularLocation>
</comment>
<keyword evidence="4 12" id="KW-0812">Transmembrane</keyword>
<evidence type="ECO:0000313" key="16">
    <source>
        <dbReference type="Proteomes" id="UP000307087"/>
    </source>
</evidence>
<dbReference type="OrthoDB" id="153510at2"/>
<evidence type="ECO:0000256" key="6">
    <source>
        <dbReference type="ARBA" id="ARBA00023015"/>
    </source>
</evidence>
<feature type="domain" description="Putative zinc-finger" evidence="14">
    <location>
        <begin position="8"/>
        <end position="40"/>
    </location>
</feature>
<dbReference type="Gene3D" id="1.10.10.1320">
    <property type="entry name" value="Anti-sigma factor, zinc-finger domain"/>
    <property type="match status" value="1"/>
</dbReference>
<dbReference type="EMBL" id="STGW01000016">
    <property type="protein sequence ID" value="THV09160.1"/>
    <property type="molecule type" value="Genomic_DNA"/>
</dbReference>
<evidence type="ECO:0000259" key="14">
    <source>
        <dbReference type="Pfam" id="PF13490"/>
    </source>
</evidence>
<dbReference type="RefSeq" id="WP_136564127.1">
    <property type="nucleotide sequence ID" value="NZ_BAABLS010000006.1"/>
</dbReference>
<feature type="transmembrane region" description="Helical" evidence="12">
    <location>
        <begin position="112"/>
        <end position="134"/>
    </location>
</feature>
<dbReference type="PANTHER" id="PTHR37461:SF1">
    <property type="entry name" value="ANTI-SIGMA-K FACTOR RSKA"/>
    <property type="match status" value="1"/>
</dbReference>
<gene>
    <name evidence="15" type="ORF">E9934_17160</name>
</gene>
<evidence type="ECO:0000259" key="13">
    <source>
        <dbReference type="Pfam" id="PF10099"/>
    </source>
</evidence>
<dbReference type="GO" id="GO:0005886">
    <property type="term" value="C:plasma membrane"/>
    <property type="evidence" value="ECO:0007669"/>
    <property type="project" value="UniProtKB-SubCell"/>
</dbReference>
<evidence type="ECO:0000256" key="12">
    <source>
        <dbReference type="SAM" id="Phobius"/>
    </source>
</evidence>
<evidence type="ECO:0000256" key="11">
    <source>
        <dbReference type="SAM" id="MobiDB-lite"/>
    </source>
</evidence>
<organism evidence="15 16">
    <name type="scientific">Nocardioides caeni</name>
    <dbReference type="NCBI Taxonomy" id="574700"/>
    <lineage>
        <taxon>Bacteria</taxon>
        <taxon>Bacillati</taxon>
        <taxon>Actinomycetota</taxon>
        <taxon>Actinomycetes</taxon>
        <taxon>Propionibacteriales</taxon>
        <taxon>Nocardioidaceae</taxon>
        <taxon>Nocardioides</taxon>
    </lineage>
</organism>
<evidence type="ECO:0000256" key="1">
    <source>
        <dbReference type="ARBA" id="ARBA00004167"/>
    </source>
</evidence>
<dbReference type="InterPro" id="IPR041916">
    <property type="entry name" value="Anti_sigma_zinc_sf"/>
</dbReference>
<evidence type="ECO:0000313" key="15">
    <source>
        <dbReference type="EMBL" id="THV09160.1"/>
    </source>
</evidence>
<reference evidence="15 16" key="1">
    <citation type="journal article" date="2009" name="Int. J. Syst. Evol. Microbiol.">
        <title>Nocardioides caeni sp. nov., isolated from wastewater.</title>
        <authorList>
            <person name="Yoon J.H."/>
            <person name="Kang S.J."/>
            <person name="Park S."/>
            <person name="Kim W."/>
            <person name="Oh T.K."/>
        </authorList>
    </citation>
    <scope>NUCLEOTIDE SEQUENCE [LARGE SCALE GENOMIC DNA]</scope>
    <source>
        <strain evidence="15 16">DSM 23134</strain>
    </source>
</reference>
<evidence type="ECO:0000256" key="2">
    <source>
        <dbReference type="ARBA" id="ARBA00004236"/>
    </source>
</evidence>
<evidence type="ECO:0000256" key="4">
    <source>
        <dbReference type="ARBA" id="ARBA00022692"/>
    </source>
</evidence>
<evidence type="ECO:0000256" key="9">
    <source>
        <dbReference type="ARBA" id="ARBA00029829"/>
    </source>
</evidence>
<keyword evidence="6" id="KW-0805">Transcription regulation</keyword>
<dbReference type="InterPro" id="IPR051474">
    <property type="entry name" value="Anti-sigma-K/W_factor"/>
</dbReference>
<dbReference type="GO" id="GO:0006417">
    <property type="term" value="P:regulation of translation"/>
    <property type="evidence" value="ECO:0007669"/>
    <property type="project" value="TreeGrafter"/>
</dbReference>
<evidence type="ECO:0000256" key="8">
    <source>
        <dbReference type="ARBA" id="ARBA00023163"/>
    </source>
</evidence>
<dbReference type="Proteomes" id="UP000307087">
    <property type="component" value="Unassembled WGS sequence"/>
</dbReference>
<protein>
    <recommendedName>
        <fullName evidence="10">Regulator of SigK</fullName>
    </recommendedName>
    <alternativeName>
        <fullName evidence="9">Sigma-K anti-sigma factor RskA</fullName>
    </alternativeName>
</protein>
<evidence type="ECO:0000256" key="10">
    <source>
        <dbReference type="ARBA" id="ARBA00030803"/>
    </source>
</evidence>
<evidence type="ECO:0000256" key="3">
    <source>
        <dbReference type="ARBA" id="ARBA00022475"/>
    </source>
</evidence>